<keyword evidence="4" id="KW-0800">Toxin</keyword>
<comment type="subcellular location">
    <subcellularLocation>
        <location evidence="1">Secreted</location>
    </subcellularLocation>
</comment>
<dbReference type="GO" id="GO:0005576">
    <property type="term" value="C:extracellular region"/>
    <property type="evidence" value="ECO:0007669"/>
    <property type="project" value="UniProtKB-SubCell"/>
</dbReference>
<sequence length="138" mass="13921">GTRQICNCEIGGSSSFLLNMKTCLAVALFSVWVAVAFGGQCIEQAECDAGTCCAGIPPFGGVCLPMTPEGGKCHVVDKVVPIFGDFYVGTCPCAEGLVCVQQGKKKNDGVCQLPPTTAAPVSDDGAAGDETAADAVAA</sequence>
<evidence type="ECO:0000256" key="1">
    <source>
        <dbReference type="ARBA" id="ARBA00004613"/>
    </source>
</evidence>
<dbReference type="SUPFAM" id="SSF57190">
    <property type="entry name" value="Colipase-like"/>
    <property type="match status" value="1"/>
</dbReference>
<dbReference type="AlphaFoldDB" id="E7D1V5"/>
<protein>
    <recommendedName>
        <fullName evidence="6">Prokineticin domain-containing protein</fullName>
    </recommendedName>
</protein>
<evidence type="ECO:0000313" key="7">
    <source>
        <dbReference type="EMBL" id="ADV40349.1"/>
    </source>
</evidence>
<dbReference type="PANTHER" id="PTHR18821">
    <property type="entry name" value="PROKINETICIN"/>
    <property type="match status" value="1"/>
</dbReference>
<keyword evidence="5" id="KW-1015">Disulfide bond</keyword>
<dbReference type="InterPro" id="IPR009523">
    <property type="entry name" value="Prokineticin"/>
</dbReference>
<dbReference type="Pfam" id="PF06607">
    <property type="entry name" value="Prokineticin"/>
    <property type="match status" value="1"/>
</dbReference>
<dbReference type="Gene3D" id="2.10.80.10">
    <property type="entry name" value="Lipase, subunit A"/>
    <property type="match status" value="1"/>
</dbReference>
<accession>E7D1V5</accession>
<evidence type="ECO:0000256" key="4">
    <source>
        <dbReference type="ARBA" id="ARBA00022656"/>
    </source>
</evidence>
<comment type="similarity">
    <text evidence="2">Belongs to the AVIT (prokineticin) family.</text>
</comment>
<evidence type="ECO:0000256" key="3">
    <source>
        <dbReference type="ARBA" id="ARBA00022525"/>
    </source>
</evidence>
<evidence type="ECO:0000259" key="6">
    <source>
        <dbReference type="Pfam" id="PF06607"/>
    </source>
</evidence>
<dbReference type="EMBL" id="HQ006059">
    <property type="protein sequence ID" value="ADV40349.1"/>
    <property type="molecule type" value="mRNA"/>
</dbReference>
<evidence type="ECO:0000256" key="5">
    <source>
        <dbReference type="ARBA" id="ARBA00023157"/>
    </source>
</evidence>
<feature type="domain" description="Prokineticin" evidence="6">
    <location>
        <begin position="24"/>
        <end position="106"/>
    </location>
</feature>
<dbReference type="GO" id="GO:0090729">
    <property type="term" value="F:toxin activity"/>
    <property type="evidence" value="ECO:0007669"/>
    <property type="project" value="UniProtKB-KW"/>
</dbReference>
<dbReference type="PANTHER" id="PTHR18821:SF2">
    <property type="entry name" value="DICKKOPF-RELATED PROTEIN 3-LIKE"/>
    <property type="match status" value="1"/>
</dbReference>
<evidence type="ECO:0000256" key="2">
    <source>
        <dbReference type="ARBA" id="ARBA00006999"/>
    </source>
</evidence>
<feature type="non-terminal residue" evidence="7">
    <location>
        <position position="1"/>
    </location>
</feature>
<dbReference type="InterPro" id="IPR023569">
    <property type="entry name" value="Prokineticin_domain"/>
</dbReference>
<name>E7D1V5_LATHE</name>
<proteinExistence type="evidence at transcript level"/>
<organism evidence="7">
    <name type="scientific">Latrodectus hesperus</name>
    <name type="common">Western black widow spider</name>
    <dbReference type="NCBI Taxonomy" id="256737"/>
    <lineage>
        <taxon>Eukaryota</taxon>
        <taxon>Metazoa</taxon>
        <taxon>Ecdysozoa</taxon>
        <taxon>Arthropoda</taxon>
        <taxon>Chelicerata</taxon>
        <taxon>Arachnida</taxon>
        <taxon>Araneae</taxon>
        <taxon>Araneomorphae</taxon>
        <taxon>Entelegynae</taxon>
        <taxon>Araneoidea</taxon>
        <taxon>Theridiidae</taxon>
        <taxon>Latrodectus</taxon>
    </lineage>
</organism>
<reference evidence="7" key="1">
    <citation type="submission" date="2010-07" db="EMBL/GenBank/DDBJ databases">
        <title>Identification of Proteins Involved in Black Widow Spider Wrapping Silk Fibers.</title>
        <authorList>
            <person name="Nguyen A."/>
            <person name="Verduzco A."/>
            <person name="Vierra C."/>
        </authorList>
    </citation>
    <scope>NUCLEOTIDE SEQUENCE</scope>
</reference>
<keyword evidence="3" id="KW-0964">Secreted</keyword>